<comment type="subcellular location">
    <subcellularLocation>
        <location evidence="1">Fimbrium</location>
    </subcellularLocation>
</comment>
<evidence type="ECO:0000256" key="1">
    <source>
        <dbReference type="ARBA" id="ARBA00004561"/>
    </source>
</evidence>
<dbReference type="PANTHER" id="PTHR33420">
    <property type="entry name" value="FIMBRIAL SUBUNIT ELFA-RELATED"/>
    <property type="match status" value="1"/>
</dbReference>
<organism evidence="7 8">
    <name type="scientific">Serratia fonticola</name>
    <dbReference type="NCBI Taxonomy" id="47917"/>
    <lineage>
        <taxon>Bacteria</taxon>
        <taxon>Pseudomonadati</taxon>
        <taxon>Pseudomonadota</taxon>
        <taxon>Gammaproteobacteria</taxon>
        <taxon>Enterobacterales</taxon>
        <taxon>Yersiniaceae</taxon>
        <taxon>Serratia</taxon>
    </lineage>
</organism>
<dbReference type="EMBL" id="JACNYO010000022">
    <property type="protein sequence ID" value="MBC3214214.1"/>
    <property type="molecule type" value="Genomic_DNA"/>
</dbReference>
<feature type="domain" description="Fimbrial-type adhesion" evidence="6">
    <location>
        <begin position="200"/>
        <end position="371"/>
    </location>
</feature>
<evidence type="ECO:0000313" key="7">
    <source>
        <dbReference type="EMBL" id="MBC3214214.1"/>
    </source>
</evidence>
<dbReference type="InterPro" id="IPR036937">
    <property type="entry name" value="Adhesion_dom_fimbrial_sf"/>
</dbReference>
<dbReference type="GO" id="GO:0009289">
    <property type="term" value="C:pilus"/>
    <property type="evidence" value="ECO:0007669"/>
    <property type="project" value="UniProtKB-SubCell"/>
</dbReference>
<dbReference type="AlphaFoldDB" id="A0AAW3WUD8"/>
<comment type="similarity">
    <text evidence="2">Belongs to the fimbrial protein family.</text>
</comment>
<accession>A0AAW3WUD8</accession>
<gene>
    <name evidence="7" type="ORF">H8J20_18895</name>
</gene>
<dbReference type="InterPro" id="IPR050263">
    <property type="entry name" value="Bact_Fimbrial_Adh_Pro"/>
</dbReference>
<dbReference type="SUPFAM" id="SSF49401">
    <property type="entry name" value="Bacterial adhesins"/>
    <property type="match status" value="1"/>
</dbReference>
<dbReference type="RefSeq" id="WP_071926133.1">
    <property type="nucleotide sequence ID" value="NZ_JACBIV010000009.1"/>
</dbReference>
<evidence type="ECO:0000256" key="2">
    <source>
        <dbReference type="ARBA" id="ARBA00006671"/>
    </source>
</evidence>
<keyword evidence="3 5" id="KW-0732">Signal</keyword>
<dbReference type="Proteomes" id="UP000659084">
    <property type="component" value="Unassembled WGS sequence"/>
</dbReference>
<feature type="signal peptide" evidence="5">
    <location>
        <begin position="1"/>
        <end position="25"/>
    </location>
</feature>
<reference evidence="7" key="1">
    <citation type="submission" date="2020-08" db="EMBL/GenBank/DDBJ databases">
        <title>Food and environmental bacterial isolates.</title>
        <authorList>
            <person name="Richter L."/>
            <person name="Du Plessis E.M."/>
            <person name="Duvenage S."/>
            <person name="Allam M."/>
            <person name="Korsten L."/>
        </authorList>
    </citation>
    <scope>NUCLEOTIDE SEQUENCE</scope>
    <source>
        <strain evidence="7">UPMP2127</strain>
    </source>
</reference>
<dbReference type="Gene3D" id="2.60.40.1090">
    <property type="entry name" value="Fimbrial-type adhesion domain"/>
    <property type="match status" value="1"/>
</dbReference>
<dbReference type="PANTHER" id="PTHR33420:SF3">
    <property type="entry name" value="FIMBRIAL SUBUNIT ELFA"/>
    <property type="match status" value="1"/>
</dbReference>
<evidence type="ECO:0000256" key="5">
    <source>
        <dbReference type="SAM" id="SignalP"/>
    </source>
</evidence>
<dbReference type="InterPro" id="IPR008966">
    <property type="entry name" value="Adhesion_dom_sf"/>
</dbReference>
<comment type="caution">
    <text evidence="7">The sequence shown here is derived from an EMBL/GenBank/DDBJ whole genome shotgun (WGS) entry which is preliminary data.</text>
</comment>
<dbReference type="GO" id="GO:0043709">
    <property type="term" value="P:cell adhesion involved in single-species biofilm formation"/>
    <property type="evidence" value="ECO:0007669"/>
    <property type="project" value="TreeGrafter"/>
</dbReference>
<evidence type="ECO:0000259" key="6">
    <source>
        <dbReference type="Pfam" id="PF00419"/>
    </source>
</evidence>
<name>A0AAW3WUD8_SERFO</name>
<protein>
    <submittedName>
        <fullName evidence="7">Type 1 fimbrial protein</fullName>
    </submittedName>
</protein>
<evidence type="ECO:0000313" key="8">
    <source>
        <dbReference type="Proteomes" id="UP000659084"/>
    </source>
</evidence>
<feature type="chain" id="PRO_5043453187" evidence="5">
    <location>
        <begin position="26"/>
        <end position="372"/>
    </location>
</feature>
<dbReference type="Pfam" id="PF00419">
    <property type="entry name" value="Fimbrial"/>
    <property type="match status" value="1"/>
</dbReference>
<proteinExistence type="inferred from homology"/>
<evidence type="ECO:0000256" key="3">
    <source>
        <dbReference type="ARBA" id="ARBA00022729"/>
    </source>
</evidence>
<keyword evidence="4" id="KW-0281">Fimbrium</keyword>
<evidence type="ECO:0000256" key="4">
    <source>
        <dbReference type="ARBA" id="ARBA00023263"/>
    </source>
</evidence>
<dbReference type="Gene3D" id="2.60.40.3310">
    <property type="match status" value="1"/>
</dbReference>
<dbReference type="InterPro" id="IPR000259">
    <property type="entry name" value="Adhesion_dom_fimbrial"/>
</dbReference>
<sequence length="372" mass="39119">MRLLLKFIITLSAFIPLMLMKSALAACAFAPDSALKQVVNVSMPLVGVITTIGADNADGTFAYTQYYQPTFPAPKITCSSPGQFYQISQFSSTPLPLSSWNTGNWAGKAYETGLPGLSVGISVNRASNAMFPASQPSTSCTNVSSCTISAGSFALGMSFLKTGPLTTGGVIRGSDLPCTVQSFGQSGDTVDIVRTCYTGTLTVVSQTCTTPNVNVPLGTFDANRTFTGVGTATPWKDASIKLTNCPRFYGRFRSGTDVFYSDNGTFGTGTPTKNTVYLKLTPNTTMIDAQNGIIGLSTGSTSATGVGIQLASGQVSDPAPTPLNLYLSIMRTMESDTSTSITYPFVARYIQTGATVTPGKANATVTFTITYY</sequence>